<feature type="signal peptide" evidence="2">
    <location>
        <begin position="1"/>
        <end position="20"/>
    </location>
</feature>
<feature type="chain" id="PRO_5009193656" description="N-acetyltransferase domain-containing protein" evidence="2">
    <location>
        <begin position="21"/>
        <end position="311"/>
    </location>
</feature>
<dbReference type="InParanoid" id="A0A1E7FY03"/>
<dbReference type="AlphaFoldDB" id="A0A1E7FY03"/>
<protein>
    <recommendedName>
        <fullName evidence="5">N-acetyltransferase domain-containing protein</fullName>
    </recommendedName>
</protein>
<organism evidence="3 4">
    <name type="scientific">Fragilariopsis cylindrus CCMP1102</name>
    <dbReference type="NCBI Taxonomy" id="635003"/>
    <lineage>
        <taxon>Eukaryota</taxon>
        <taxon>Sar</taxon>
        <taxon>Stramenopiles</taxon>
        <taxon>Ochrophyta</taxon>
        <taxon>Bacillariophyta</taxon>
        <taxon>Bacillariophyceae</taxon>
        <taxon>Bacillariophycidae</taxon>
        <taxon>Bacillariales</taxon>
        <taxon>Bacillariaceae</taxon>
        <taxon>Fragilariopsis</taxon>
    </lineage>
</organism>
<dbReference type="Gene3D" id="3.40.630.30">
    <property type="match status" value="1"/>
</dbReference>
<dbReference type="KEGG" id="fcy:FRACYDRAFT_233198"/>
<feature type="compositionally biased region" description="Polar residues" evidence="1">
    <location>
        <begin position="118"/>
        <end position="131"/>
    </location>
</feature>
<evidence type="ECO:0000256" key="1">
    <source>
        <dbReference type="SAM" id="MobiDB-lite"/>
    </source>
</evidence>
<evidence type="ECO:0008006" key="5">
    <source>
        <dbReference type="Google" id="ProtNLM"/>
    </source>
</evidence>
<dbReference type="Proteomes" id="UP000095751">
    <property type="component" value="Unassembled WGS sequence"/>
</dbReference>
<reference evidence="3 4" key="1">
    <citation type="submission" date="2016-09" db="EMBL/GenBank/DDBJ databases">
        <title>Extensive genetic diversity and differential bi-allelic expression allows diatom success in the polar Southern Ocean.</title>
        <authorList>
            <consortium name="DOE Joint Genome Institute"/>
            <person name="Mock T."/>
            <person name="Otillar R.P."/>
            <person name="Strauss J."/>
            <person name="Dupont C."/>
            <person name="Frickenhaus S."/>
            <person name="Maumus F."/>
            <person name="Mcmullan M."/>
            <person name="Sanges R."/>
            <person name="Schmutz J."/>
            <person name="Toseland A."/>
            <person name="Valas R."/>
            <person name="Veluchamy A."/>
            <person name="Ward B.J."/>
            <person name="Allen A."/>
            <person name="Barry K."/>
            <person name="Falciatore A."/>
            <person name="Ferrante M."/>
            <person name="Fortunato A.E."/>
            <person name="Gloeckner G."/>
            <person name="Gruber A."/>
            <person name="Hipkin R."/>
            <person name="Janech M."/>
            <person name="Kroth P."/>
            <person name="Leese F."/>
            <person name="Lindquist E."/>
            <person name="Lyon B.R."/>
            <person name="Martin J."/>
            <person name="Mayer C."/>
            <person name="Parker M."/>
            <person name="Quesneville H."/>
            <person name="Raymond J."/>
            <person name="Uhlig C."/>
            <person name="Valentin K.U."/>
            <person name="Worden A.Z."/>
            <person name="Armbrust E.V."/>
            <person name="Bowler C."/>
            <person name="Green B."/>
            <person name="Moulton V."/>
            <person name="Van Oosterhout C."/>
            <person name="Grigoriev I."/>
        </authorList>
    </citation>
    <scope>NUCLEOTIDE SEQUENCE [LARGE SCALE GENOMIC DNA]</scope>
    <source>
        <strain evidence="3 4">CCMP1102</strain>
    </source>
</reference>
<sequence>MILTQFGLLLLLLSVDTSLGFDGGQSLVVLTGRRRGGAQVRSLSSLPLLSSSSSLAREGGEGKVRFRCGRSDDEPTIAFTMAKELMNPLGISYKNFVVAEDIQTGDRVGWAQIRPLGSSGTDPSRYNSSPGSISSTTTIKDDVDDTIWEEFENDTNIEFPSFWSTLPWSKEYRAASKSANERRDRREQLVAEEIEKIKRRQPQLWELASVYVISEKRSEGIGGNLVRSVLEQHRQSFRKGGGGDDVYALTLSRTGDWYTKSFGFVEEKSIPKPMEFEVKAGNVITKLMGNELICLRLPFDKIGEEGVGDKR</sequence>
<keyword evidence="2" id="KW-0732">Signal</keyword>
<dbReference type="OrthoDB" id="41532at2759"/>
<evidence type="ECO:0000256" key="2">
    <source>
        <dbReference type="SAM" id="SignalP"/>
    </source>
</evidence>
<name>A0A1E7FY03_9STRA</name>
<evidence type="ECO:0000313" key="3">
    <source>
        <dbReference type="EMBL" id="OEU23031.1"/>
    </source>
</evidence>
<accession>A0A1E7FY03</accession>
<feature type="region of interest" description="Disordered" evidence="1">
    <location>
        <begin position="118"/>
        <end position="138"/>
    </location>
</feature>
<gene>
    <name evidence="3" type="ORF">FRACYDRAFT_233198</name>
</gene>
<proteinExistence type="predicted"/>
<dbReference type="EMBL" id="KV784353">
    <property type="protein sequence ID" value="OEU23031.1"/>
    <property type="molecule type" value="Genomic_DNA"/>
</dbReference>
<keyword evidence="4" id="KW-1185">Reference proteome</keyword>
<evidence type="ECO:0000313" key="4">
    <source>
        <dbReference type="Proteomes" id="UP000095751"/>
    </source>
</evidence>